<dbReference type="Pfam" id="PF04020">
    <property type="entry name" value="Phage_holin_4_2"/>
    <property type="match status" value="1"/>
</dbReference>
<name>A0A2M8EMA8_UNCKA</name>
<evidence type="ECO:0000313" key="2">
    <source>
        <dbReference type="EMBL" id="PJC23873.1"/>
    </source>
</evidence>
<reference evidence="3" key="1">
    <citation type="submission" date="2017-09" db="EMBL/GenBank/DDBJ databases">
        <title>Depth-based differentiation of microbial function through sediment-hosted aquifers and enrichment of novel symbionts in the deep terrestrial subsurface.</title>
        <authorList>
            <person name="Probst A.J."/>
            <person name="Ladd B."/>
            <person name="Jarett J.K."/>
            <person name="Geller-Mcgrath D.E."/>
            <person name="Sieber C.M.K."/>
            <person name="Emerson J.B."/>
            <person name="Anantharaman K."/>
            <person name="Thomas B.C."/>
            <person name="Malmstrom R."/>
            <person name="Stieglmeier M."/>
            <person name="Klingl A."/>
            <person name="Woyke T."/>
            <person name="Ryan C.M."/>
            <person name="Banfield J.F."/>
        </authorList>
    </citation>
    <scope>NUCLEOTIDE SEQUENCE [LARGE SCALE GENOMIC DNA]</scope>
</reference>
<dbReference type="Proteomes" id="UP000229756">
    <property type="component" value="Unassembled WGS sequence"/>
</dbReference>
<proteinExistence type="predicted"/>
<sequence length="138" mass="15306">MFLMFGIKNILRSVVSNAVAIFATAYIIDGFNVDGNLQVIGIGAVVLGLVNVFVKPILKIISFPINIVTLGFFNWIINALVIYLTVYLVQGISISDGFFSFNYLGITIPEIYLSWFWTLIAASVSIGIINWLIRKVLL</sequence>
<keyword evidence="1" id="KW-0472">Membrane</keyword>
<dbReference type="PANTHER" id="PTHR37309:SF1">
    <property type="entry name" value="SLR0284 PROTEIN"/>
    <property type="match status" value="1"/>
</dbReference>
<keyword evidence="1" id="KW-0812">Transmembrane</keyword>
<dbReference type="EMBL" id="PFSJ01000009">
    <property type="protein sequence ID" value="PJC23873.1"/>
    <property type="molecule type" value="Genomic_DNA"/>
</dbReference>
<feature type="transmembrane region" description="Helical" evidence="1">
    <location>
        <begin position="40"/>
        <end position="58"/>
    </location>
</feature>
<dbReference type="PANTHER" id="PTHR37309">
    <property type="entry name" value="SLR0284 PROTEIN"/>
    <property type="match status" value="1"/>
</dbReference>
<gene>
    <name evidence="2" type="ORF">CO058_01280</name>
</gene>
<feature type="transmembrane region" description="Helical" evidence="1">
    <location>
        <begin position="70"/>
        <end position="92"/>
    </location>
</feature>
<evidence type="ECO:0000313" key="3">
    <source>
        <dbReference type="Proteomes" id="UP000229756"/>
    </source>
</evidence>
<evidence type="ECO:0008006" key="4">
    <source>
        <dbReference type="Google" id="ProtNLM"/>
    </source>
</evidence>
<keyword evidence="1" id="KW-1133">Transmembrane helix</keyword>
<organism evidence="2 3">
    <name type="scientific">candidate division WWE3 bacterium CG_4_9_14_0_2_um_filter_35_11</name>
    <dbReference type="NCBI Taxonomy" id="1975077"/>
    <lineage>
        <taxon>Bacteria</taxon>
        <taxon>Katanobacteria</taxon>
    </lineage>
</organism>
<feature type="transmembrane region" description="Helical" evidence="1">
    <location>
        <begin position="112"/>
        <end position="133"/>
    </location>
</feature>
<accession>A0A2M8EMA8</accession>
<protein>
    <recommendedName>
        <fullName evidence="4">Phage holin family protein</fullName>
    </recommendedName>
</protein>
<feature type="transmembrane region" description="Helical" evidence="1">
    <location>
        <begin position="9"/>
        <end position="28"/>
    </location>
</feature>
<dbReference type="AlphaFoldDB" id="A0A2M8EMA8"/>
<evidence type="ECO:0000256" key="1">
    <source>
        <dbReference type="SAM" id="Phobius"/>
    </source>
</evidence>
<comment type="caution">
    <text evidence="2">The sequence shown here is derived from an EMBL/GenBank/DDBJ whole genome shotgun (WGS) entry which is preliminary data.</text>
</comment>
<dbReference type="InterPro" id="IPR007165">
    <property type="entry name" value="Phage_holin_4_2"/>
</dbReference>